<feature type="repeat" description="ANK" evidence="7">
    <location>
        <begin position="146"/>
        <end position="178"/>
    </location>
</feature>
<evidence type="ECO:0000256" key="7">
    <source>
        <dbReference type="PROSITE-ProRule" id="PRU00023"/>
    </source>
</evidence>
<dbReference type="PANTHER" id="PTHR24173">
    <property type="entry name" value="ANKYRIN REPEAT CONTAINING"/>
    <property type="match status" value="1"/>
</dbReference>
<feature type="repeat" description="ANK" evidence="7">
    <location>
        <begin position="80"/>
        <end position="112"/>
    </location>
</feature>
<protein>
    <recommendedName>
        <fullName evidence="6">Protein fem-1 homolog B</fullName>
    </recommendedName>
</protein>
<keyword evidence="4 7" id="KW-0040">ANK repeat</keyword>
<dbReference type="EMBL" id="DS985243">
    <property type="protein sequence ID" value="EDV26614.1"/>
    <property type="molecule type" value="Genomic_DNA"/>
</dbReference>
<dbReference type="PROSITE" id="PS50088">
    <property type="entry name" value="ANK_REPEAT"/>
    <property type="match status" value="5"/>
</dbReference>
<evidence type="ECO:0000256" key="5">
    <source>
        <dbReference type="ARBA" id="ARBA00038500"/>
    </source>
</evidence>
<dbReference type="GO" id="GO:1990756">
    <property type="term" value="F:ubiquitin-like ligase-substrate adaptor activity"/>
    <property type="evidence" value="ECO:0000318"/>
    <property type="project" value="GO_Central"/>
</dbReference>
<dbReference type="OMA" id="ENKIGHE"/>
<dbReference type="GeneID" id="6752353"/>
<dbReference type="Pfam" id="PF00023">
    <property type="entry name" value="Ank"/>
    <property type="match status" value="2"/>
</dbReference>
<dbReference type="InterPro" id="IPR036770">
    <property type="entry name" value="Ankyrin_rpt-contain_sf"/>
</dbReference>
<feature type="repeat" description="ANK" evidence="7">
    <location>
        <begin position="534"/>
        <end position="571"/>
    </location>
</feature>
<dbReference type="RefSeq" id="XP_002110610.1">
    <property type="nucleotide sequence ID" value="XM_002110574.1"/>
</dbReference>
<name>B3RT10_TRIAD</name>
<keyword evidence="3" id="KW-0833">Ubl conjugation pathway</keyword>
<dbReference type="GO" id="GO:0000151">
    <property type="term" value="C:ubiquitin ligase complex"/>
    <property type="evidence" value="ECO:0000318"/>
    <property type="project" value="GO_Central"/>
</dbReference>
<dbReference type="OrthoDB" id="4429489at2759"/>
<dbReference type="SMART" id="SM00248">
    <property type="entry name" value="ANK"/>
    <property type="match status" value="6"/>
</dbReference>
<proteinExistence type="inferred from homology"/>
<dbReference type="HOGENOM" id="CLU_020042_1_0_1"/>
<comment type="pathway">
    <text evidence="1">Protein modification; protein ubiquitination.</text>
</comment>
<evidence type="ECO:0000256" key="6">
    <source>
        <dbReference type="ARBA" id="ARBA00072197"/>
    </source>
</evidence>
<dbReference type="CTD" id="6752353"/>
<dbReference type="GO" id="GO:0043161">
    <property type="term" value="P:proteasome-mediated ubiquitin-dependent protein catabolic process"/>
    <property type="evidence" value="ECO:0000318"/>
    <property type="project" value="GO_Central"/>
</dbReference>
<dbReference type="KEGG" id="tad:TRIADDRAFT_23088"/>
<feature type="repeat" description="ANK" evidence="7">
    <location>
        <begin position="113"/>
        <end position="145"/>
    </location>
</feature>
<accession>B3RT10</accession>
<organism evidence="8 9">
    <name type="scientific">Trichoplax adhaerens</name>
    <name type="common">Trichoplax reptans</name>
    <dbReference type="NCBI Taxonomy" id="10228"/>
    <lineage>
        <taxon>Eukaryota</taxon>
        <taxon>Metazoa</taxon>
        <taxon>Placozoa</taxon>
        <taxon>Uniplacotomia</taxon>
        <taxon>Trichoplacea</taxon>
        <taxon>Trichoplacidae</taxon>
        <taxon>Trichoplax</taxon>
    </lineage>
</organism>
<dbReference type="Proteomes" id="UP000009022">
    <property type="component" value="Unassembled WGS sequence"/>
</dbReference>
<dbReference type="PhylomeDB" id="B3RT10"/>
<dbReference type="PROSITE" id="PS50297">
    <property type="entry name" value="ANK_REP_REGION"/>
    <property type="match status" value="3"/>
</dbReference>
<gene>
    <name evidence="8" type="ORF">TRIADDRAFT_23088</name>
</gene>
<keyword evidence="9" id="KW-1185">Reference proteome</keyword>
<dbReference type="STRING" id="10228.B3RT10"/>
<evidence type="ECO:0000313" key="9">
    <source>
        <dbReference type="Proteomes" id="UP000009022"/>
    </source>
</evidence>
<dbReference type="Pfam" id="PF12796">
    <property type="entry name" value="Ank_2"/>
    <property type="match status" value="1"/>
</dbReference>
<dbReference type="FunCoup" id="B3RT10">
    <property type="interactions" value="2414"/>
</dbReference>
<evidence type="ECO:0000256" key="4">
    <source>
        <dbReference type="ARBA" id="ARBA00023043"/>
    </source>
</evidence>
<comment type="similarity">
    <text evidence="5">Belongs to the fem-1 family.</text>
</comment>
<feature type="repeat" description="ANK" evidence="7">
    <location>
        <begin position="179"/>
        <end position="204"/>
    </location>
</feature>
<dbReference type="InParanoid" id="B3RT10"/>
<dbReference type="SUPFAM" id="SSF48403">
    <property type="entry name" value="Ankyrin repeat"/>
    <property type="match status" value="2"/>
</dbReference>
<dbReference type="eggNOG" id="KOG0508">
    <property type="taxonomic scope" value="Eukaryota"/>
</dbReference>
<dbReference type="AlphaFoldDB" id="B3RT10"/>
<dbReference type="Gene3D" id="1.25.40.20">
    <property type="entry name" value="Ankyrin repeat-containing domain"/>
    <property type="match status" value="3"/>
</dbReference>
<reference evidence="8 9" key="1">
    <citation type="journal article" date="2008" name="Nature">
        <title>The Trichoplax genome and the nature of placozoans.</title>
        <authorList>
            <person name="Srivastava M."/>
            <person name="Begovic E."/>
            <person name="Chapman J."/>
            <person name="Putnam N.H."/>
            <person name="Hellsten U."/>
            <person name="Kawashima T."/>
            <person name="Kuo A."/>
            <person name="Mitros T."/>
            <person name="Salamov A."/>
            <person name="Carpenter M.L."/>
            <person name="Signorovitch A.Y."/>
            <person name="Moreno M.A."/>
            <person name="Kamm K."/>
            <person name="Grimwood J."/>
            <person name="Schmutz J."/>
            <person name="Shapiro H."/>
            <person name="Grigoriev I.V."/>
            <person name="Buss L.W."/>
            <person name="Schierwater B."/>
            <person name="Dellaporta S.L."/>
            <person name="Rokhsar D.S."/>
        </authorList>
    </citation>
    <scope>NUCLEOTIDE SEQUENCE [LARGE SCALE GENOMIC DNA]</scope>
    <source>
        <strain evidence="8 9">Grell-BS-1999</strain>
    </source>
</reference>
<keyword evidence="2" id="KW-0677">Repeat</keyword>
<evidence type="ECO:0000313" key="8">
    <source>
        <dbReference type="EMBL" id="EDV26614.1"/>
    </source>
</evidence>
<evidence type="ECO:0000256" key="3">
    <source>
        <dbReference type="ARBA" id="ARBA00022786"/>
    </source>
</evidence>
<evidence type="ECO:0000256" key="1">
    <source>
        <dbReference type="ARBA" id="ARBA00004906"/>
    </source>
</evidence>
<dbReference type="InterPro" id="IPR002110">
    <property type="entry name" value="Ankyrin_rpt"/>
</dbReference>
<evidence type="ECO:0000256" key="2">
    <source>
        <dbReference type="ARBA" id="ARBA00022737"/>
    </source>
</evidence>
<dbReference type="PANTHER" id="PTHR24173:SF78">
    <property type="entry name" value="PROTEIN FEM-1 HOMOLOG B"/>
    <property type="match status" value="1"/>
</dbReference>
<sequence>MSERKLWQIARKCPQGAKQFIQNLPISYRANFEKSTVRCHPLQITAALHEYSDILSILVKHYKLDLEEECDIFIKKEKVQGATALWIACLRSHFPSIKILIQNGAQINHATRHLSTPLRVACSAGNRDIVRYLIDHGADPSIATVKNDTCLMTACRQGYRKIATMLLKRGVNVNAQTVSGKTALHECATSGSIRICKLLLKYGAIPVPNHFNTTPLMHGALSGHSLFVKWYITRRKCLLSDKCKALILLGCTAADKLHDLAQALHCWRTALTMWQDTKDQQRSVSNLISTSKPLPAYDYITIIRGAADIDRLSINPDHIRMQSLALRECIIGDGHPSTQYYIRVRGAMYGDSEQLLRCWSLWLYALDLQQQYMPIADPAIEKSFVSFLTLFQRLIINGTSFPIHILIAVCRRILQEISLISICLQRDNPNKLKALSRPPISDNFSVDRFMSICLHLIRCWLDIQSEVNSERDKFTAALLNIDIVTYDNKQTFLHLVVSADPMALQYNLREFPCLYLVEYLIAHCNAEVNVLDCNKNSPLHLSCSTAHLYPVNFDIISLLLKYGSHFDIRNSSGYTAYDKIVDINVKRLLRKQCLPSLLCLTSSAIVKNNVNYKNLPSSLTSFIGMH</sequence>